<feature type="compositionally biased region" description="Low complexity" evidence="9">
    <location>
        <begin position="19"/>
        <end position="28"/>
    </location>
</feature>
<dbReference type="STRING" id="109895.A0A507DYI7"/>
<feature type="compositionally biased region" description="Basic and acidic residues" evidence="9">
    <location>
        <begin position="90"/>
        <end position="101"/>
    </location>
</feature>
<dbReference type="Gene3D" id="3.30.160.60">
    <property type="entry name" value="Classic Zinc Finger"/>
    <property type="match status" value="2"/>
</dbReference>
<evidence type="ECO:0000256" key="1">
    <source>
        <dbReference type="ARBA" id="ARBA00004123"/>
    </source>
</evidence>
<evidence type="ECO:0000256" key="6">
    <source>
        <dbReference type="ARBA" id="ARBA00023163"/>
    </source>
</evidence>
<feature type="region of interest" description="Disordered" evidence="9">
    <location>
        <begin position="319"/>
        <end position="346"/>
    </location>
</feature>
<dbReference type="InterPro" id="IPR051061">
    <property type="entry name" value="Zinc_finger_trans_reg"/>
</dbReference>
<name>A0A507DYI7_9FUNG</name>
<accession>A0A507DYI7</accession>
<feature type="region of interest" description="Disordered" evidence="9">
    <location>
        <begin position="376"/>
        <end position="451"/>
    </location>
</feature>
<keyword evidence="12" id="KW-1185">Reference proteome</keyword>
<feature type="compositionally biased region" description="Low complexity" evidence="9">
    <location>
        <begin position="335"/>
        <end position="346"/>
    </location>
</feature>
<dbReference type="InterPro" id="IPR013087">
    <property type="entry name" value="Znf_C2H2_type"/>
</dbReference>
<keyword evidence="6" id="KW-0804">Transcription</keyword>
<dbReference type="GO" id="GO:0008270">
    <property type="term" value="F:zinc ion binding"/>
    <property type="evidence" value="ECO:0007669"/>
    <property type="project" value="UniProtKB-KW"/>
</dbReference>
<keyword evidence="3 8" id="KW-0863">Zinc-finger</keyword>
<dbReference type="SMART" id="SM00355">
    <property type="entry name" value="ZnF_C2H2"/>
    <property type="match status" value="3"/>
</dbReference>
<dbReference type="SUPFAM" id="SSF57667">
    <property type="entry name" value="beta-beta-alpha zinc fingers"/>
    <property type="match status" value="1"/>
</dbReference>
<keyword evidence="2" id="KW-0479">Metal-binding</keyword>
<feature type="region of interest" description="Disordered" evidence="9">
    <location>
        <begin position="159"/>
        <end position="188"/>
    </location>
</feature>
<evidence type="ECO:0000256" key="9">
    <source>
        <dbReference type="SAM" id="MobiDB-lite"/>
    </source>
</evidence>
<keyword evidence="5" id="KW-0805">Transcription regulation</keyword>
<dbReference type="GO" id="GO:0005634">
    <property type="term" value="C:nucleus"/>
    <property type="evidence" value="ECO:0007669"/>
    <property type="project" value="UniProtKB-SubCell"/>
</dbReference>
<dbReference type="PROSITE" id="PS50157">
    <property type="entry name" value="ZINC_FINGER_C2H2_2"/>
    <property type="match status" value="2"/>
</dbReference>
<feature type="compositionally biased region" description="Basic residues" evidence="9">
    <location>
        <begin position="437"/>
        <end position="448"/>
    </location>
</feature>
<feature type="compositionally biased region" description="Pro residues" evidence="9">
    <location>
        <begin position="29"/>
        <end position="41"/>
    </location>
</feature>
<evidence type="ECO:0000256" key="3">
    <source>
        <dbReference type="ARBA" id="ARBA00022771"/>
    </source>
</evidence>
<dbReference type="AlphaFoldDB" id="A0A507DYI7"/>
<dbReference type="InterPro" id="IPR036236">
    <property type="entry name" value="Znf_C2H2_sf"/>
</dbReference>
<dbReference type="PANTHER" id="PTHR46179">
    <property type="entry name" value="ZINC FINGER PROTEIN"/>
    <property type="match status" value="1"/>
</dbReference>
<feature type="region of interest" description="Disordered" evidence="9">
    <location>
        <begin position="87"/>
        <end position="134"/>
    </location>
</feature>
<feature type="domain" description="C2H2-type" evidence="10">
    <location>
        <begin position="521"/>
        <end position="549"/>
    </location>
</feature>
<gene>
    <name evidence="11" type="ORF">PhCBS80983_g04425</name>
</gene>
<feature type="compositionally biased region" description="Polar residues" evidence="9">
    <location>
        <begin position="114"/>
        <end position="134"/>
    </location>
</feature>
<feature type="region of interest" description="Disordered" evidence="9">
    <location>
        <begin position="1"/>
        <end position="66"/>
    </location>
</feature>
<dbReference type="PROSITE" id="PS00028">
    <property type="entry name" value="ZINC_FINGER_C2H2_1"/>
    <property type="match status" value="1"/>
</dbReference>
<dbReference type="EMBL" id="QEAQ01000070">
    <property type="protein sequence ID" value="TPX56596.1"/>
    <property type="molecule type" value="Genomic_DNA"/>
</dbReference>
<evidence type="ECO:0000256" key="2">
    <source>
        <dbReference type="ARBA" id="ARBA00022723"/>
    </source>
</evidence>
<feature type="compositionally biased region" description="Low complexity" evidence="9">
    <location>
        <begin position="421"/>
        <end position="435"/>
    </location>
</feature>
<evidence type="ECO:0000259" key="10">
    <source>
        <dbReference type="PROSITE" id="PS50157"/>
    </source>
</evidence>
<comment type="caution">
    <text evidence="11">The sequence shown here is derived from an EMBL/GenBank/DDBJ whole genome shotgun (WGS) entry which is preliminary data.</text>
</comment>
<evidence type="ECO:0000256" key="7">
    <source>
        <dbReference type="ARBA" id="ARBA00023242"/>
    </source>
</evidence>
<feature type="domain" description="C2H2-type" evidence="10">
    <location>
        <begin position="491"/>
        <end position="516"/>
    </location>
</feature>
<organism evidence="11 12">
    <name type="scientific">Powellomyces hirtus</name>
    <dbReference type="NCBI Taxonomy" id="109895"/>
    <lineage>
        <taxon>Eukaryota</taxon>
        <taxon>Fungi</taxon>
        <taxon>Fungi incertae sedis</taxon>
        <taxon>Chytridiomycota</taxon>
        <taxon>Chytridiomycota incertae sedis</taxon>
        <taxon>Chytridiomycetes</taxon>
        <taxon>Spizellomycetales</taxon>
        <taxon>Powellomycetaceae</taxon>
        <taxon>Powellomyces</taxon>
    </lineage>
</organism>
<comment type="subcellular location">
    <subcellularLocation>
        <location evidence="1">Nucleus</location>
    </subcellularLocation>
</comment>
<dbReference type="GO" id="GO:0006357">
    <property type="term" value="P:regulation of transcription by RNA polymerase II"/>
    <property type="evidence" value="ECO:0007669"/>
    <property type="project" value="TreeGrafter"/>
</dbReference>
<feature type="region of interest" description="Disordered" evidence="9">
    <location>
        <begin position="551"/>
        <end position="571"/>
    </location>
</feature>
<keyword evidence="4" id="KW-0862">Zinc</keyword>
<sequence length="571" mass="62560">MVMEHPYQPHLFNNAPLTRPLTQQQPGRLRPPPTPSLPSPPSSIHAPAPPSGSQHDEELACWSPVDTTHEINPRFHAQSSVPASALYPHQNRDDFYPHPDQRFVSLGPTGGGPASNTPALLQPPQQSHMQMDRQASTFRNDNAFVEQEQWTYQDALPYRSSSGSQQEALPYQSSSGSQQEALPYQSSSGTHQDAFSYFIPSANNTVTYAPIVEVQDPVPPPRFSPQVPHGLSALITSFPASPMPPEYGSPYAPPGAPTSSSNSNSIRMINDNAGSLSAVDQRWLPYVGSSPYPVDSTMPDTFAQPDTAMPAWGEQPLYVSDPRQVLGPGQHDQQHQQYQQQQHHPQLHQPYDLKPIKMEPATTFVFPNVPAPMLSPGLSASSSSRSIPIPPSPPILRRRPSALTGPPRRHSAAGGIKRSASDVNPSASSSGSSSSKLTKHQPASKKGKAVATNSGEDVLRCPFPNCDKTFGLTCIKLLVSHLTVHSSLRPYTCESPTCDKSFARQHDAFRHYRSMHEKPSFECPFCKARFSRKDTLKDHVAMAMTRPCPVRRDRTAAKRDRAASLPPKAEE</sequence>
<reference evidence="11 12" key="1">
    <citation type="journal article" date="2019" name="Sci. Rep.">
        <title>Comparative genomics of chytrid fungi reveal insights into the obligate biotrophic and pathogenic lifestyle of Synchytrium endobioticum.</title>
        <authorList>
            <person name="van de Vossenberg B.T.L.H."/>
            <person name="Warris S."/>
            <person name="Nguyen H.D.T."/>
            <person name="van Gent-Pelzer M.P.E."/>
            <person name="Joly D.L."/>
            <person name="van de Geest H.C."/>
            <person name="Bonants P.J.M."/>
            <person name="Smith D.S."/>
            <person name="Levesque C.A."/>
            <person name="van der Lee T.A.J."/>
        </authorList>
    </citation>
    <scope>NUCLEOTIDE SEQUENCE [LARGE SCALE GENOMIC DNA]</scope>
    <source>
        <strain evidence="11 12">CBS 809.83</strain>
    </source>
</reference>
<evidence type="ECO:0000256" key="4">
    <source>
        <dbReference type="ARBA" id="ARBA00022833"/>
    </source>
</evidence>
<feature type="compositionally biased region" description="Low complexity" evidence="9">
    <location>
        <begin position="376"/>
        <end position="387"/>
    </location>
</feature>
<evidence type="ECO:0000313" key="12">
    <source>
        <dbReference type="Proteomes" id="UP000318582"/>
    </source>
</evidence>
<evidence type="ECO:0000256" key="5">
    <source>
        <dbReference type="ARBA" id="ARBA00023015"/>
    </source>
</evidence>
<keyword evidence="7" id="KW-0539">Nucleus</keyword>
<proteinExistence type="predicted"/>
<evidence type="ECO:0000313" key="11">
    <source>
        <dbReference type="EMBL" id="TPX56596.1"/>
    </source>
</evidence>
<dbReference type="Proteomes" id="UP000318582">
    <property type="component" value="Unassembled WGS sequence"/>
</dbReference>
<protein>
    <recommendedName>
        <fullName evidence="10">C2H2-type domain-containing protein</fullName>
    </recommendedName>
</protein>
<evidence type="ECO:0000256" key="8">
    <source>
        <dbReference type="PROSITE-ProRule" id="PRU00042"/>
    </source>
</evidence>
<dbReference type="PANTHER" id="PTHR46179:SF13">
    <property type="entry name" value="C2H2-TYPE DOMAIN-CONTAINING PROTEIN"/>
    <property type="match status" value="1"/>
</dbReference>